<feature type="domain" description="Trimeric autotransporter adhesin YadA-like stalk" evidence="13">
    <location>
        <begin position="1070"/>
        <end position="1106"/>
    </location>
</feature>
<sequence>MNKTYRNVWCAKTGTFIAAAETARAKGKSARSGMRALTCATLLTLGGVAGAAHAGALDGGSTLGGIAADIAYGSGAQTTNAAGGKAAVAIGQNASANNLSGATPNVDGTVAVGDSAKATDGGVAVGGASYAGSMSTAVGAGATAATANSVALGANSVANSTTLGTAGFAPVGGTAISAATAAGEVSIGQAGAERRITNVAAGLNPTDAVNLSQLMSVDAKVNNITNGGAGIKYFHTNSAAPDSMASGNGSVAVGPAASASNGNTIAIGSGATASGGSSQAFGLNAQSSGSLSTAIGPGANAMGLYATALGYNTSAVQQNTFAMGSKSTASASDAIAIGTQSISDANSDAAISVGRLSRSLNAPNALAIGNQAMAAAANVVALGFNATATASNSVALGANSTTTANLTSTGYNPGSGSLSGTASTANGEVSVGSTGTERRLTNVAAGSAATDAVNVSQLQSENAKVNAQGAATAAALGGGSTYNSTTGAITNPTYVVGGSTINNVAGAISNIDARTTQNANDITNIDARTTQNSSDITDLTTAINNGELGLVQQDATTRNISVAKTTDGTIVDFTGTAGARKLTGVHAGDVSASSADAINGSQLYSLANSTASAIGGGSTVNSDGSISAPSYVIGGTTMNSIAGAITNIDARTTQNSNDITTIDARTTQIVGDVTNLDARTTQMSSDITNLTTAINSGELGLAQQDDTTRNITVAKATDGTIVDFTGTAGARKLTGVLAGNVNASSVDAVNGSQLYSVANSTASAIGGGSTVNSDGSISAPSYVIGGKTVNSIGGAVTNIDARTTQLANDVTNLTTSINNGGLGLVQQDATTRNITVAKATDGTIVDFTGTAGARKLTGVHAGDVSASSADAINGSQLYSLANSTASAIGGGSTVNSDGSISAPSYVIGGTTMNSIAGAITNIDARTTQNASDISSINTALSDITGGGMGIKYFHTNSMLADSQATGSESVAIGGAAVATAANSVALGSNSVANRANSVSVGSAGAERQITNVAAGTADTDAVNVAQLKATGLVGTDGTSKAAVTYDSNADGSVSYSSVTMGSGIAGGTTIHNVAAGTVDTDAVNVAQMNSALANVTNIAMNSSAGNPMFAASGDRSAEAASANGQHATAMGANAKASADNSVALGANSVADRANTVSVGSKGNERQIANVAAGTQGTDAVNVDQMNDAVASATGNLPAGMSAKDYTDQRFNSMQNTVNQVAKNSYAGVAAAMAMPNMTPSQPGNTVVAAGAGSYKSGAALGVGATYRSRNSKWLVNGAVSVTSTGDAGVRAQVGYEF</sequence>
<feature type="domain" description="Trimeric autotransporter adhesin YadA-like head" evidence="12">
    <location>
        <begin position="245"/>
        <end position="271"/>
    </location>
</feature>
<evidence type="ECO:0000256" key="4">
    <source>
        <dbReference type="ARBA" id="ARBA00022448"/>
    </source>
</evidence>
<dbReference type="GO" id="GO:0009986">
    <property type="term" value="C:cell surface"/>
    <property type="evidence" value="ECO:0007669"/>
    <property type="project" value="UniProtKB-SubCell"/>
</dbReference>
<evidence type="ECO:0000313" key="16">
    <source>
        <dbReference type="Proteomes" id="UP000236649"/>
    </source>
</evidence>
<dbReference type="RefSeq" id="WP_103153673.1">
    <property type="nucleotide sequence ID" value="NZ_CADFGJ010000017.1"/>
</dbReference>
<keyword evidence="9" id="KW-0472">Membrane</keyword>
<feature type="domain" description="Trimeric autotransporter adhesin YadA-like head" evidence="12">
    <location>
        <begin position="380"/>
        <end position="400"/>
    </location>
</feature>
<evidence type="ECO:0000256" key="3">
    <source>
        <dbReference type="ARBA" id="ARBA00005848"/>
    </source>
</evidence>
<evidence type="ECO:0000256" key="5">
    <source>
        <dbReference type="ARBA" id="ARBA00022452"/>
    </source>
</evidence>
<organism evidence="15 16">
    <name type="scientific">Paraburkholderia hospita</name>
    <dbReference type="NCBI Taxonomy" id="169430"/>
    <lineage>
        <taxon>Bacteria</taxon>
        <taxon>Pseudomonadati</taxon>
        <taxon>Pseudomonadota</taxon>
        <taxon>Betaproteobacteria</taxon>
        <taxon>Burkholderiales</taxon>
        <taxon>Burkholderiaceae</taxon>
        <taxon>Paraburkholderia</taxon>
    </lineage>
</organism>
<evidence type="ECO:0000259" key="11">
    <source>
        <dbReference type="Pfam" id="PF03895"/>
    </source>
</evidence>
<dbReference type="Pfam" id="PF05662">
    <property type="entry name" value="YadA_stalk"/>
    <property type="match status" value="8"/>
</dbReference>
<feature type="domain" description="Trimeric autotransporter adhesin YadA-like head" evidence="12">
    <location>
        <begin position="288"/>
        <end position="313"/>
    </location>
</feature>
<feature type="domain" description="Trimeric autotransporter adhesin YadA-like stalk" evidence="13">
    <location>
        <begin position="195"/>
        <end position="229"/>
    </location>
</feature>
<dbReference type="KEGG" id="phs:C2L64_04920"/>
<dbReference type="Pfam" id="PF05658">
    <property type="entry name" value="YadA_head"/>
    <property type="match status" value="7"/>
</dbReference>
<keyword evidence="7" id="KW-0732">Signal</keyword>
<comment type="subcellular location">
    <subcellularLocation>
        <location evidence="2">Cell outer membrane</location>
    </subcellularLocation>
    <subcellularLocation>
        <location evidence="1">Cell surface</location>
    </subcellularLocation>
</comment>
<protein>
    <submittedName>
        <fullName evidence="15">Adhesin</fullName>
    </submittedName>
</protein>
<feature type="domain" description="Trimeric autotransporter adhesin YadA-like head" evidence="12">
    <location>
        <begin position="964"/>
        <end position="990"/>
    </location>
</feature>
<comment type="similarity">
    <text evidence="3">Belongs to the autotransporter-2 (AT-2) (TC 1.B.40) family.</text>
</comment>
<feature type="domain" description="Trimeric autotransporter adhesin YadA-like head" evidence="12">
    <location>
        <begin position="132"/>
        <end position="156"/>
    </location>
</feature>
<feature type="domain" description="Trimeric autotransporter adhesin YadA-like stalk" evidence="13">
    <location>
        <begin position="855"/>
        <end position="898"/>
    </location>
</feature>
<dbReference type="GO" id="GO:0015031">
    <property type="term" value="P:protein transport"/>
    <property type="evidence" value="ECO:0007669"/>
    <property type="project" value="UniProtKB-KW"/>
</dbReference>
<keyword evidence="4" id="KW-0813">Transport</keyword>
<dbReference type="InterPro" id="IPR024973">
    <property type="entry name" value="ESPR"/>
</dbReference>
<accession>A0AAN1MHY2</accession>
<evidence type="ECO:0000256" key="2">
    <source>
        <dbReference type="ARBA" id="ARBA00004442"/>
    </source>
</evidence>
<dbReference type="InterPro" id="IPR005594">
    <property type="entry name" value="YadA_C"/>
</dbReference>
<keyword evidence="5" id="KW-1134">Transmembrane beta strand</keyword>
<dbReference type="Gene3D" id="2.60.40.4050">
    <property type="match status" value="2"/>
</dbReference>
<evidence type="ECO:0000256" key="9">
    <source>
        <dbReference type="ARBA" id="ARBA00023136"/>
    </source>
</evidence>
<reference evidence="15 16" key="1">
    <citation type="submission" date="2018-01" db="EMBL/GenBank/DDBJ databases">
        <title>Species boundaries and ecological features among Paraburkholderia terrae DSMZ17804T, P. hospita DSMZ17164T and P. caribensis DSMZ13236T.</title>
        <authorList>
            <person name="Pratama A.A."/>
        </authorList>
    </citation>
    <scope>NUCLEOTIDE SEQUENCE [LARGE SCALE GENOMIC DNA]</scope>
    <source>
        <strain evidence="15 16">DSM 17164</strain>
    </source>
</reference>
<feature type="domain" description="Trimeric autotransporter adhesin YadA-like stalk" evidence="13">
    <location>
        <begin position="1166"/>
        <end position="1199"/>
    </location>
</feature>
<feature type="domain" description="Trimeric autotransporter adhesin YadA-like head" evidence="12">
    <location>
        <begin position="1122"/>
        <end position="1148"/>
    </location>
</feature>
<dbReference type="SUPFAM" id="SSF101967">
    <property type="entry name" value="Adhesin YadA, collagen-binding domain"/>
    <property type="match status" value="6"/>
</dbReference>
<dbReference type="Proteomes" id="UP000236649">
    <property type="component" value="Chromosome 1"/>
</dbReference>
<feature type="domain" description="Trimeric autotransporter adhesin YadA-like stalk" evidence="13">
    <location>
        <begin position="581"/>
        <end position="624"/>
    </location>
</feature>
<evidence type="ECO:0000313" key="15">
    <source>
        <dbReference type="EMBL" id="AUT67749.1"/>
    </source>
</evidence>
<dbReference type="Gene3D" id="1.20.5.340">
    <property type="match status" value="1"/>
</dbReference>
<keyword evidence="6" id="KW-0812">Transmembrane</keyword>
<dbReference type="InterPro" id="IPR045584">
    <property type="entry name" value="Pilin-like"/>
</dbReference>
<feature type="domain" description="ESPR" evidence="14">
    <location>
        <begin position="1"/>
        <end position="49"/>
    </location>
</feature>
<dbReference type="Gene3D" id="3.30.1300.30">
    <property type="entry name" value="GSPII I/J protein-like"/>
    <property type="match status" value="1"/>
</dbReference>
<name>A0AAN1MHY2_9BURK</name>
<dbReference type="EMBL" id="CP026105">
    <property type="protein sequence ID" value="AUT67749.1"/>
    <property type="molecule type" value="Genomic_DNA"/>
</dbReference>
<feature type="domain" description="Trimeric autotransporter adhesin YadA-like head" evidence="12">
    <location>
        <begin position="318"/>
        <end position="341"/>
    </location>
</feature>
<evidence type="ECO:0000259" key="12">
    <source>
        <dbReference type="Pfam" id="PF05658"/>
    </source>
</evidence>
<evidence type="ECO:0000256" key="6">
    <source>
        <dbReference type="ARBA" id="ARBA00022692"/>
    </source>
</evidence>
<dbReference type="InterPro" id="IPR011049">
    <property type="entry name" value="Serralysin-like_metalloprot_C"/>
</dbReference>
<evidence type="ECO:0000256" key="1">
    <source>
        <dbReference type="ARBA" id="ARBA00004241"/>
    </source>
</evidence>
<evidence type="ECO:0000259" key="14">
    <source>
        <dbReference type="Pfam" id="PF13018"/>
    </source>
</evidence>
<dbReference type="CDD" id="cd12820">
    <property type="entry name" value="LbR_YadA-like"/>
    <property type="match status" value="1"/>
</dbReference>
<evidence type="ECO:0000256" key="7">
    <source>
        <dbReference type="ARBA" id="ARBA00022729"/>
    </source>
</evidence>
<feature type="domain" description="Trimeric autotransporter adhesin YadA-like C-terminal membrane anchor" evidence="11">
    <location>
        <begin position="1238"/>
        <end position="1297"/>
    </location>
</feature>
<evidence type="ECO:0000256" key="8">
    <source>
        <dbReference type="ARBA" id="ARBA00022927"/>
    </source>
</evidence>
<dbReference type="GO" id="GO:0009279">
    <property type="term" value="C:cell outer membrane"/>
    <property type="evidence" value="ECO:0007669"/>
    <property type="project" value="UniProtKB-SubCell"/>
</dbReference>
<dbReference type="Gene3D" id="6.10.250.2040">
    <property type="match status" value="1"/>
</dbReference>
<dbReference type="Pfam" id="PF13018">
    <property type="entry name" value="ESPR"/>
    <property type="match status" value="1"/>
</dbReference>
<feature type="domain" description="Trimeric autotransporter adhesin YadA-like stalk" evidence="13">
    <location>
        <begin position="1008"/>
        <end position="1031"/>
    </location>
</feature>
<feature type="domain" description="Trimeric autotransporter adhesin YadA-like stalk" evidence="13">
    <location>
        <begin position="439"/>
        <end position="473"/>
    </location>
</feature>
<dbReference type="Pfam" id="PF03895">
    <property type="entry name" value="YadA_anchor"/>
    <property type="match status" value="1"/>
</dbReference>
<keyword evidence="8" id="KW-0653">Protein transport</keyword>
<dbReference type="Gene3D" id="2.150.10.10">
    <property type="entry name" value="Serralysin-like metalloprotease, C-terminal"/>
    <property type="match status" value="4"/>
</dbReference>
<dbReference type="SUPFAM" id="SSF54523">
    <property type="entry name" value="Pili subunits"/>
    <property type="match status" value="1"/>
</dbReference>
<feature type="domain" description="Trimeric autotransporter adhesin YadA-like stalk" evidence="13">
    <location>
        <begin position="732"/>
        <end position="775"/>
    </location>
</feature>
<evidence type="ECO:0000259" key="13">
    <source>
        <dbReference type="Pfam" id="PF05662"/>
    </source>
</evidence>
<dbReference type="InterPro" id="IPR008640">
    <property type="entry name" value="Adhesin_Head_dom"/>
</dbReference>
<dbReference type="GeneID" id="55527686"/>
<dbReference type="Gene3D" id="1.20.5.170">
    <property type="match status" value="2"/>
</dbReference>
<dbReference type="InterPro" id="IPR008635">
    <property type="entry name" value="Coiled_stalk_dom"/>
</dbReference>
<gene>
    <name evidence="15" type="ORF">C2L64_04920</name>
</gene>
<dbReference type="Gene3D" id="1.20.5.2280">
    <property type="match status" value="1"/>
</dbReference>
<evidence type="ECO:0000256" key="10">
    <source>
        <dbReference type="ARBA" id="ARBA00023237"/>
    </source>
</evidence>
<keyword evidence="10" id="KW-0998">Cell outer membrane</keyword>
<proteinExistence type="inferred from homology"/>